<dbReference type="EMBL" id="MCFA01000056">
    <property type="protein sequence ID" value="ORY11937.1"/>
    <property type="molecule type" value="Genomic_DNA"/>
</dbReference>
<protein>
    <submittedName>
        <fullName evidence="1">Uncharacterized protein</fullName>
    </submittedName>
</protein>
<accession>A0A1Y1ZPL0</accession>
<evidence type="ECO:0000313" key="2">
    <source>
        <dbReference type="Proteomes" id="UP000193144"/>
    </source>
</evidence>
<comment type="caution">
    <text evidence="1">The sequence shown here is derived from an EMBL/GenBank/DDBJ whole genome shotgun (WGS) entry which is preliminary data.</text>
</comment>
<keyword evidence="2" id="KW-1185">Reference proteome</keyword>
<proteinExistence type="predicted"/>
<dbReference type="Proteomes" id="UP000193144">
    <property type="component" value="Unassembled WGS sequence"/>
</dbReference>
<reference evidence="1 2" key="1">
    <citation type="submission" date="2016-07" db="EMBL/GenBank/DDBJ databases">
        <title>Pervasive Adenine N6-methylation of Active Genes in Fungi.</title>
        <authorList>
            <consortium name="DOE Joint Genome Institute"/>
            <person name="Mondo S.J."/>
            <person name="Dannebaum R.O."/>
            <person name="Kuo R.C."/>
            <person name="Labutti K."/>
            <person name="Haridas S."/>
            <person name="Kuo A."/>
            <person name="Salamov A."/>
            <person name="Ahrendt S.R."/>
            <person name="Lipzen A."/>
            <person name="Sullivan W."/>
            <person name="Andreopoulos W.B."/>
            <person name="Clum A."/>
            <person name="Lindquist E."/>
            <person name="Daum C."/>
            <person name="Ramamoorthy G.K."/>
            <person name="Gryganskyi A."/>
            <person name="Culley D."/>
            <person name="Magnuson J.K."/>
            <person name="James T.Y."/>
            <person name="O'Malley M.A."/>
            <person name="Stajich J.E."/>
            <person name="Spatafora J.W."/>
            <person name="Visel A."/>
            <person name="Grigoriev I.V."/>
        </authorList>
    </citation>
    <scope>NUCLEOTIDE SEQUENCE [LARGE SCALE GENOMIC DNA]</scope>
    <source>
        <strain evidence="1 2">CBS 115471</strain>
    </source>
</reference>
<name>A0A1Y1ZPL0_9PLEO</name>
<organism evidence="1 2">
    <name type="scientific">Clohesyomyces aquaticus</name>
    <dbReference type="NCBI Taxonomy" id="1231657"/>
    <lineage>
        <taxon>Eukaryota</taxon>
        <taxon>Fungi</taxon>
        <taxon>Dikarya</taxon>
        <taxon>Ascomycota</taxon>
        <taxon>Pezizomycotina</taxon>
        <taxon>Dothideomycetes</taxon>
        <taxon>Pleosporomycetidae</taxon>
        <taxon>Pleosporales</taxon>
        <taxon>Lindgomycetaceae</taxon>
        <taxon>Clohesyomyces</taxon>
    </lineage>
</organism>
<sequence>MLEDPGPSSSPRCWSLLSNHGGIIIISHVVLFDPPCATSLRCSTAPPAPAKAHAHFLHLQPPDLLPDTSRLANWQCVSSDHLRRRNLCCCILSPTELDNWRVLQALSSDPFSASGPKSTTRAFLPPLLSSLYITLHMRPLLPTASTASGLPSFPLIFQAAGTQPHRPTLTMSRF</sequence>
<gene>
    <name evidence="1" type="ORF">BCR34DRAFT_313803</name>
</gene>
<dbReference type="AlphaFoldDB" id="A0A1Y1ZPL0"/>
<evidence type="ECO:0000313" key="1">
    <source>
        <dbReference type="EMBL" id="ORY11937.1"/>
    </source>
</evidence>